<protein>
    <submittedName>
        <fullName evidence="2">Uncharacterized protein</fullName>
    </submittedName>
</protein>
<feature type="compositionally biased region" description="Polar residues" evidence="1">
    <location>
        <begin position="147"/>
        <end position="161"/>
    </location>
</feature>
<organism evidence="2 3">
    <name type="scientific">Mixia osmundae (strain CBS 9802 / IAM 14324 / JCM 22182 / KY 12970)</name>
    <dbReference type="NCBI Taxonomy" id="764103"/>
    <lineage>
        <taxon>Eukaryota</taxon>
        <taxon>Fungi</taxon>
        <taxon>Dikarya</taxon>
        <taxon>Basidiomycota</taxon>
        <taxon>Pucciniomycotina</taxon>
        <taxon>Mixiomycetes</taxon>
        <taxon>Mixiales</taxon>
        <taxon>Mixiaceae</taxon>
        <taxon>Mixia</taxon>
    </lineage>
</organism>
<feature type="region of interest" description="Disordered" evidence="1">
    <location>
        <begin position="337"/>
        <end position="388"/>
    </location>
</feature>
<reference evidence="2 3" key="2">
    <citation type="journal article" date="2012" name="Open Biol.">
        <title>Characteristics of nucleosomes and linker DNA regions on the genome of the basidiomycete Mixia osmundae revealed by mono- and dinucleosome mapping.</title>
        <authorList>
            <person name="Nishida H."/>
            <person name="Kondo S."/>
            <person name="Matsumoto T."/>
            <person name="Suzuki Y."/>
            <person name="Yoshikawa H."/>
            <person name="Taylor T.D."/>
            <person name="Sugiyama J."/>
        </authorList>
    </citation>
    <scope>NUCLEOTIDE SEQUENCE [LARGE SCALE GENOMIC DNA]</scope>
    <source>
        <strain evidence="3">CBS 9802 / IAM 14324 / JCM 22182 / KY 12970</strain>
    </source>
</reference>
<feature type="region of interest" description="Disordered" evidence="1">
    <location>
        <begin position="418"/>
        <end position="448"/>
    </location>
</feature>
<dbReference type="HOGENOM" id="CLU_611218_0_0_1"/>
<feature type="region of interest" description="Disordered" evidence="1">
    <location>
        <begin position="33"/>
        <end position="52"/>
    </location>
</feature>
<dbReference type="InParanoid" id="G7E411"/>
<feature type="region of interest" description="Disordered" evidence="1">
    <location>
        <begin position="129"/>
        <end position="161"/>
    </location>
</feature>
<feature type="compositionally biased region" description="Low complexity" evidence="1">
    <location>
        <begin position="433"/>
        <end position="448"/>
    </location>
</feature>
<dbReference type="EMBL" id="BABT02000126">
    <property type="protein sequence ID" value="GAA97571.1"/>
    <property type="molecule type" value="Genomic_DNA"/>
</dbReference>
<accession>G7E411</accession>
<proteinExistence type="predicted"/>
<comment type="caution">
    <text evidence="2">The sequence shown here is derived from an EMBL/GenBank/DDBJ whole genome shotgun (WGS) entry which is preliminary data.</text>
</comment>
<evidence type="ECO:0000313" key="2">
    <source>
        <dbReference type="EMBL" id="GAA97571.1"/>
    </source>
</evidence>
<feature type="compositionally biased region" description="Low complexity" evidence="1">
    <location>
        <begin position="132"/>
        <end position="145"/>
    </location>
</feature>
<name>G7E411_MIXOS</name>
<dbReference type="AlphaFoldDB" id="G7E411"/>
<keyword evidence="3" id="KW-1185">Reference proteome</keyword>
<reference evidence="2 3" key="1">
    <citation type="journal article" date="2011" name="J. Gen. Appl. Microbiol.">
        <title>Draft genome sequencing of the enigmatic basidiomycete Mixia osmundae.</title>
        <authorList>
            <person name="Nishida H."/>
            <person name="Nagatsuka Y."/>
            <person name="Sugiyama J."/>
        </authorList>
    </citation>
    <scope>NUCLEOTIDE SEQUENCE [LARGE SCALE GENOMIC DNA]</scope>
    <source>
        <strain evidence="3">CBS 9802 / IAM 14324 / JCM 22182 / KY 12970</strain>
    </source>
</reference>
<gene>
    <name evidence="2" type="primary">Mo04249</name>
    <name evidence="2" type="ORF">E5Q_04249</name>
</gene>
<evidence type="ECO:0000313" key="3">
    <source>
        <dbReference type="Proteomes" id="UP000009131"/>
    </source>
</evidence>
<sequence>MSKKTTILPTCETREEALSGQVAGLETVPLRSIEDRWGPPQPTNSQARPVPTLPPIPSFQSVLLAGPAAPSPPAVISTELIAELNKASLSDAVLASVLKLAAAGQASESQLAGLARLISILGKRLEQARARPVSSTPVATSSPVSRAPSTLASTEPLSETKTSLTATAPLAGPSQPAAVPVPQPLLQPAPVQTSAPEPIKWSLLLEFKDASTDQFLVPPAFTYCVARLPHGDANDGLVTIEVFINADTCTQPTPSFVKPPDPLASPDQVKAPYAKAKTKAKNAQKAWKAKLELINVTRHTIDAIARAQATHDPAKETVQLVAAPRFYLRHRLRTDEHPPVTAETGNALVNLSKRKPTDSTPGVTKKPRTALPKPKPNAAVQPLAIGPARPTSTYSAPIGIPGNQALTATAEALPRPAISLDALASRQEARNQAPSTPNSPATPTASMQ</sequence>
<evidence type="ECO:0000256" key="1">
    <source>
        <dbReference type="SAM" id="MobiDB-lite"/>
    </source>
</evidence>
<dbReference type="Proteomes" id="UP000009131">
    <property type="component" value="Unassembled WGS sequence"/>
</dbReference>